<dbReference type="AlphaFoldDB" id="A0A6B8VLC1"/>
<keyword evidence="1" id="KW-1133">Transmembrane helix</keyword>
<keyword evidence="1" id="KW-0472">Membrane</keyword>
<dbReference type="KEGG" id="cok:COCCU_01405"/>
<reference evidence="2 3" key="1">
    <citation type="submission" date="2019-11" db="EMBL/GenBank/DDBJ databases">
        <title>Complete genome sequence of Corynebacterium kalinowskii 1959, a novel Corynebacterium species isolated from soil of a small paddock in Vilsendorf, Germany.</title>
        <authorList>
            <person name="Schaffert L."/>
            <person name="Ruwe M."/>
            <person name="Milse J."/>
            <person name="Hanuschka K."/>
            <person name="Ortseifen V."/>
            <person name="Droste J."/>
            <person name="Brandt D."/>
            <person name="Schlueter L."/>
            <person name="Kutter Y."/>
            <person name="Vinke S."/>
            <person name="Viehoefer P."/>
            <person name="Jacob L."/>
            <person name="Luebke N.-C."/>
            <person name="Schulte-Berndt E."/>
            <person name="Hain C."/>
            <person name="Linder M."/>
            <person name="Schmidt P."/>
            <person name="Wollenschlaeger L."/>
            <person name="Luttermann T."/>
            <person name="Thieme E."/>
            <person name="Hassa J."/>
            <person name="Haak M."/>
            <person name="Wittchen M."/>
            <person name="Mentz A."/>
            <person name="Persicke M."/>
            <person name="Busche T."/>
            <person name="Ruckert C."/>
        </authorList>
    </citation>
    <scope>NUCLEOTIDE SEQUENCE [LARGE SCALE GENOMIC DNA]</scope>
    <source>
        <strain evidence="2 3">2039</strain>
    </source>
</reference>
<feature type="transmembrane region" description="Helical" evidence="1">
    <location>
        <begin position="21"/>
        <end position="45"/>
    </location>
</feature>
<keyword evidence="1" id="KW-0812">Transmembrane</keyword>
<accession>A0A6B8VLC1</accession>
<organism evidence="2 3">
    <name type="scientific">Corynebacterium occultum</name>
    <dbReference type="NCBI Taxonomy" id="2675219"/>
    <lineage>
        <taxon>Bacteria</taxon>
        <taxon>Bacillati</taxon>
        <taxon>Actinomycetota</taxon>
        <taxon>Actinomycetes</taxon>
        <taxon>Mycobacteriales</taxon>
        <taxon>Corynebacteriaceae</taxon>
        <taxon>Corynebacterium</taxon>
    </lineage>
</organism>
<evidence type="ECO:0000313" key="3">
    <source>
        <dbReference type="Proteomes" id="UP000424462"/>
    </source>
</evidence>
<keyword evidence="3" id="KW-1185">Reference proteome</keyword>
<dbReference type="Gene3D" id="3.40.50.1820">
    <property type="entry name" value="alpha/beta hydrolase"/>
    <property type="match status" value="1"/>
</dbReference>
<name>A0A6B8VLC1_9CORY</name>
<evidence type="ECO:0000256" key="1">
    <source>
        <dbReference type="SAM" id="Phobius"/>
    </source>
</evidence>
<dbReference type="Proteomes" id="UP000424462">
    <property type="component" value="Chromosome"/>
</dbReference>
<dbReference type="SUPFAM" id="SSF53474">
    <property type="entry name" value="alpha/beta-Hydrolases"/>
    <property type="match status" value="1"/>
</dbReference>
<dbReference type="InterPro" id="IPR029058">
    <property type="entry name" value="AB_hydrolase_fold"/>
</dbReference>
<evidence type="ECO:0000313" key="2">
    <source>
        <dbReference type="EMBL" id="QGU06242.1"/>
    </source>
</evidence>
<proteinExistence type="predicted"/>
<gene>
    <name evidence="2" type="ORF">COCCU_01405</name>
</gene>
<protein>
    <recommendedName>
        <fullName evidence="4">Alpha/beta hydrolase family protein</fullName>
    </recommendedName>
</protein>
<evidence type="ECO:0008006" key="4">
    <source>
        <dbReference type="Google" id="ProtNLM"/>
    </source>
</evidence>
<sequence length="318" mass="34395">MAKLSEERGVALIREAWQRFFRSRAAGVLAILLVCGVVLAVAALVQRERGLGATDCTSYGIAADDSRARAPELKLLAGDLPVADAGWPEGSTADGVLLGQTFVHEGLEGRYHLFARGVDFSRPVGLLVRLHGDGGYEYHRPQGLLNCLAQVAASHNMIMLAPHTPDVLTRTWWSEITPNLGWVTALAGKSSADYDVESANTWWMGYSGGAEMLSYGIIPRTSGWVSGGAIMVGGGGAPTHLEMRVPLERRQSMRLYWISGMDDDGSDPREPFDALGAAREGSEWYRSHGFSNVSTDFPAGQDHFTLPQAKVLVDVLEP</sequence>
<dbReference type="EMBL" id="CP046455">
    <property type="protein sequence ID" value="QGU06242.1"/>
    <property type="molecule type" value="Genomic_DNA"/>
</dbReference>